<reference evidence="1" key="1">
    <citation type="journal article" date="2015" name="Nature">
        <title>Complex archaea that bridge the gap between prokaryotes and eukaryotes.</title>
        <authorList>
            <person name="Spang A."/>
            <person name="Saw J.H."/>
            <person name="Jorgensen S.L."/>
            <person name="Zaremba-Niedzwiedzka K."/>
            <person name="Martijn J."/>
            <person name="Lind A.E."/>
            <person name="van Eijk R."/>
            <person name="Schleper C."/>
            <person name="Guy L."/>
            <person name="Ettema T.J."/>
        </authorList>
    </citation>
    <scope>NUCLEOTIDE SEQUENCE</scope>
</reference>
<comment type="caution">
    <text evidence="1">The sequence shown here is derived from an EMBL/GenBank/DDBJ whole genome shotgun (WGS) entry which is preliminary data.</text>
</comment>
<evidence type="ECO:0000313" key="1">
    <source>
        <dbReference type="EMBL" id="KKN23004.1"/>
    </source>
</evidence>
<organism evidence="1">
    <name type="scientific">marine sediment metagenome</name>
    <dbReference type="NCBI Taxonomy" id="412755"/>
    <lineage>
        <taxon>unclassified sequences</taxon>
        <taxon>metagenomes</taxon>
        <taxon>ecological metagenomes</taxon>
    </lineage>
</organism>
<accession>A0A0F9NYR7</accession>
<sequence length="65" mass="7496">MTNPATTWMELGSSPQYWTRVLGRLPVLRSGYSVRLRTIVGQDMFRSWDASPLWLIGEVIRLELS</sequence>
<name>A0A0F9NYR7_9ZZZZ</name>
<dbReference type="AlphaFoldDB" id="A0A0F9NYR7"/>
<dbReference type="EMBL" id="LAZR01003012">
    <property type="protein sequence ID" value="KKN23004.1"/>
    <property type="molecule type" value="Genomic_DNA"/>
</dbReference>
<gene>
    <name evidence="1" type="ORF">LCGC14_0909220</name>
</gene>
<proteinExistence type="predicted"/>
<protein>
    <submittedName>
        <fullName evidence="1">Uncharacterized protein</fullName>
    </submittedName>
</protein>